<dbReference type="AGR" id="WB:WBGene00303039"/>
<dbReference type="InParanoid" id="A0A2K5ATW8"/>
<gene>
    <name evidence="1 3" type="ORF">C13F10.8</name>
    <name evidence="1" type="ORF">CELE_C13F10.8</name>
</gene>
<reference evidence="1 2" key="1">
    <citation type="journal article" date="1998" name="Science">
        <title>Genome sequence of the nematode C. elegans: a platform for investigating biology.</title>
        <authorList>
            <consortium name="The C. elegans sequencing consortium"/>
            <person name="Sulson J.E."/>
            <person name="Waterston R."/>
        </authorList>
    </citation>
    <scope>NUCLEOTIDE SEQUENCE [LARGE SCALE GENOMIC DNA]</scope>
    <source>
        <strain evidence="1 2">Bristol N2</strain>
    </source>
</reference>
<keyword evidence="2" id="KW-1185">Reference proteome</keyword>
<dbReference type="WormBase" id="C13F10.8">
    <property type="protein sequence ID" value="CE52590"/>
    <property type="gene ID" value="WBGene00303039"/>
</dbReference>
<feature type="non-terminal residue" evidence="1">
    <location>
        <position position="1"/>
    </location>
</feature>
<dbReference type="CTD" id="36804979"/>
<dbReference type="RefSeq" id="NP_001348767.1">
    <property type="nucleotide sequence ID" value="NM_001361762.1"/>
</dbReference>
<dbReference type="Proteomes" id="UP000001940">
    <property type="component" value="Chromosome V"/>
</dbReference>
<evidence type="ECO:0000313" key="1">
    <source>
        <dbReference type="EMBL" id="SPC47956.1"/>
    </source>
</evidence>
<accession>A0A2K5ATW8</accession>
<dbReference type="GeneID" id="36804979"/>
<dbReference type="EMBL" id="BX284605">
    <property type="protein sequence ID" value="SPC47956.1"/>
    <property type="molecule type" value="Genomic_DNA"/>
</dbReference>
<protein>
    <submittedName>
        <fullName evidence="1">Uncharacterized protein</fullName>
    </submittedName>
</protein>
<evidence type="ECO:0000313" key="2">
    <source>
        <dbReference type="Proteomes" id="UP000001940"/>
    </source>
</evidence>
<evidence type="ECO:0000313" key="3">
    <source>
        <dbReference type="WormBase" id="C13F10.8"/>
    </source>
</evidence>
<name>A0A2K5ATW8_CAEEL</name>
<sequence>VRKRRRYYTGMTC</sequence>
<dbReference type="KEGG" id="cel:CELE_C13F10.8"/>
<organism evidence="1 2">
    <name type="scientific">Caenorhabditis elegans</name>
    <dbReference type="NCBI Taxonomy" id="6239"/>
    <lineage>
        <taxon>Eukaryota</taxon>
        <taxon>Metazoa</taxon>
        <taxon>Ecdysozoa</taxon>
        <taxon>Nematoda</taxon>
        <taxon>Chromadorea</taxon>
        <taxon>Rhabditida</taxon>
        <taxon>Rhabditina</taxon>
        <taxon>Rhabditomorpha</taxon>
        <taxon>Rhabditoidea</taxon>
        <taxon>Rhabditidae</taxon>
        <taxon>Peloderinae</taxon>
        <taxon>Caenorhabditis</taxon>
    </lineage>
</organism>
<proteinExistence type="predicted"/>